<dbReference type="PRINTS" id="PR00385">
    <property type="entry name" value="P450"/>
</dbReference>
<sequence length="506" mass="57526">MALLAGIGATVVLLTVSAWWYLRIPSDLPKNIPTVPFYVSSIARFIDFGQDEIYDRWLREPLEKYGAVKFWFSSQWTVLLAKPEYINDLLRNENVFTKEGNSKRIPFSVIAAFLGNNIISAHGETWKLYTSIMKAGIQRRITDTSKLLGRSKQLVRAILQSQEAAGEDFGIDLESLVSRYTIYIVGEHFLQTDFENLESNEVARLEKYQTAIRASVFSPLYFSFPTLDKYPSIFRSRKRAFRIVKEYENLLYEVVQRPRPEETAGDSKTQRERQVIDDLQDALACGKITETQFRANVKIVFVAGHEDVQHLLNSTFYEIGTNTDVQEKLRSEVLKTGTVDPTPGIVDRMPYLTATVFELLRLYPPLPQLINRKASETAVLGGDFIISPNTLLGWTAFGVHTNKAAWGDDAREFVPERWGATVDTIQAKFRRENARGAYIPFNAHARKCLGQKFALLQIKLVLFELVRSVEWVLDPGSKMKVARGLMKPLGCKFIFKDRAGMGVKVN</sequence>
<comment type="cofactor">
    <cofactor evidence="1 6">
        <name>heme</name>
        <dbReference type="ChEBI" id="CHEBI:30413"/>
    </cofactor>
</comment>
<evidence type="ECO:0000256" key="2">
    <source>
        <dbReference type="ARBA" id="ARBA00010617"/>
    </source>
</evidence>
<dbReference type="InterPro" id="IPR036396">
    <property type="entry name" value="Cyt_P450_sf"/>
</dbReference>
<dbReference type="PRINTS" id="PR00465">
    <property type="entry name" value="EP450IV"/>
</dbReference>
<dbReference type="GO" id="GO:0016705">
    <property type="term" value="F:oxidoreductase activity, acting on paired donors, with incorporation or reduction of molecular oxygen"/>
    <property type="evidence" value="ECO:0007669"/>
    <property type="project" value="InterPro"/>
</dbReference>
<dbReference type="AlphaFoldDB" id="A0A0G2J7T3"/>
<dbReference type="GO" id="GO:0020037">
    <property type="term" value="F:heme binding"/>
    <property type="evidence" value="ECO:0007669"/>
    <property type="project" value="InterPro"/>
</dbReference>
<dbReference type="PANTHER" id="PTHR24305:SF223">
    <property type="entry name" value="CYTOCHROME P450-DIT2"/>
    <property type="match status" value="1"/>
</dbReference>
<dbReference type="InterPro" id="IPR050121">
    <property type="entry name" value="Cytochrome_P450_monoxygenase"/>
</dbReference>
<comment type="similarity">
    <text evidence="2">Belongs to the cytochrome P450 family.</text>
</comment>
<dbReference type="CDD" id="cd11070">
    <property type="entry name" value="CYP56-like"/>
    <property type="match status" value="1"/>
</dbReference>
<proteinExistence type="inferred from homology"/>
<comment type="caution">
    <text evidence="7">The sequence shown here is derived from an EMBL/GenBank/DDBJ whole genome shotgun (WGS) entry which is preliminary data.</text>
</comment>
<reference evidence="8" key="1">
    <citation type="journal article" date="2015" name="PLoS Genet.">
        <title>The dynamic genome and transcriptome of the human fungal pathogen Blastomyces and close relative Emmonsia.</title>
        <authorList>
            <person name="Munoz J.F."/>
            <person name="Gauthier G.M."/>
            <person name="Desjardins C.A."/>
            <person name="Gallo J.E."/>
            <person name="Holder J."/>
            <person name="Sullivan T.D."/>
            <person name="Marty A.J."/>
            <person name="Carmen J.C."/>
            <person name="Chen Z."/>
            <person name="Ding L."/>
            <person name="Gujja S."/>
            <person name="Magrini V."/>
            <person name="Misas E."/>
            <person name="Mitreva M."/>
            <person name="Priest M."/>
            <person name="Saif S."/>
            <person name="Whiston E.A."/>
            <person name="Young S."/>
            <person name="Zeng Q."/>
            <person name="Goldman W.E."/>
            <person name="Mardis E.R."/>
            <person name="Taylor J.W."/>
            <person name="McEwen J.G."/>
            <person name="Clay O.K."/>
            <person name="Klein B.S."/>
            <person name="Cuomo C.A."/>
        </authorList>
    </citation>
    <scope>NUCLEOTIDE SEQUENCE [LARGE SCALE GENOMIC DNA]</scope>
    <source>
        <strain evidence="8">UAMH 3008</strain>
    </source>
</reference>
<organism evidence="7 8">
    <name type="scientific">[Emmonsia] crescens</name>
    <dbReference type="NCBI Taxonomy" id="73230"/>
    <lineage>
        <taxon>Eukaryota</taxon>
        <taxon>Fungi</taxon>
        <taxon>Dikarya</taxon>
        <taxon>Ascomycota</taxon>
        <taxon>Pezizomycotina</taxon>
        <taxon>Eurotiomycetes</taxon>
        <taxon>Eurotiomycetidae</taxon>
        <taxon>Onygenales</taxon>
        <taxon>Ajellomycetaceae</taxon>
        <taxon>Emergomyces</taxon>
    </lineage>
</organism>
<dbReference type="VEuPathDB" id="FungiDB:EMCG_05648"/>
<dbReference type="GO" id="GO:0004497">
    <property type="term" value="F:monooxygenase activity"/>
    <property type="evidence" value="ECO:0007669"/>
    <property type="project" value="InterPro"/>
</dbReference>
<evidence type="ECO:0000256" key="4">
    <source>
        <dbReference type="ARBA" id="ARBA00023002"/>
    </source>
</evidence>
<evidence type="ECO:0000313" key="7">
    <source>
        <dbReference type="EMBL" id="KKZ68739.1"/>
    </source>
</evidence>
<dbReference type="Gene3D" id="1.10.630.10">
    <property type="entry name" value="Cytochrome P450"/>
    <property type="match status" value="1"/>
</dbReference>
<dbReference type="Proteomes" id="UP000034164">
    <property type="component" value="Unassembled WGS sequence"/>
</dbReference>
<dbReference type="SUPFAM" id="SSF48264">
    <property type="entry name" value="Cytochrome P450"/>
    <property type="match status" value="1"/>
</dbReference>
<dbReference type="InterPro" id="IPR001128">
    <property type="entry name" value="Cyt_P450"/>
</dbReference>
<dbReference type="Pfam" id="PF00067">
    <property type="entry name" value="p450"/>
    <property type="match status" value="1"/>
</dbReference>
<evidence type="ECO:0008006" key="9">
    <source>
        <dbReference type="Google" id="ProtNLM"/>
    </source>
</evidence>
<evidence type="ECO:0000256" key="1">
    <source>
        <dbReference type="ARBA" id="ARBA00001971"/>
    </source>
</evidence>
<dbReference type="InterPro" id="IPR002403">
    <property type="entry name" value="Cyt_P450_E_grp-IV"/>
</dbReference>
<protein>
    <recommendedName>
        <fullName evidence="9">Cytochrome P450-DIT2</fullName>
    </recommendedName>
</protein>
<dbReference type="GO" id="GO:0005506">
    <property type="term" value="F:iron ion binding"/>
    <property type="evidence" value="ECO:0007669"/>
    <property type="project" value="InterPro"/>
</dbReference>
<accession>A0A0G2J7T3</accession>
<name>A0A0G2J7T3_9EURO</name>
<keyword evidence="4" id="KW-0560">Oxidoreductase</keyword>
<evidence type="ECO:0000256" key="5">
    <source>
        <dbReference type="ARBA" id="ARBA00023004"/>
    </source>
</evidence>
<keyword evidence="5 6" id="KW-0408">Iron</keyword>
<evidence type="ECO:0000313" key="8">
    <source>
        <dbReference type="Proteomes" id="UP000034164"/>
    </source>
</evidence>
<keyword evidence="3 6" id="KW-0479">Metal-binding</keyword>
<feature type="binding site" description="axial binding residue" evidence="6">
    <location>
        <position position="448"/>
    </location>
    <ligand>
        <name>heme</name>
        <dbReference type="ChEBI" id="CHEBI:30413"/>
    </ligand>
    <ligandPart>
        <name>Fe</name>
        <dbReference type="ChEBI" id="CHEBI:18248"/>
    </ligandPart>
</feature>
<dbReference type="OrthoDB" id="1470350at2759"/>
<evidence type="ECO:0000256" key="6">
    <source>
        <dbReference type="PIRSR" id="PIRSR602403-1"/>
    </source>
</evidence>
<keyword evidence="6" id="KW-0349">Heme</keyword>
<gene>
    <name evidence="7" type="ORF">EMCG_05648</name>
</gene>
<dbReference type="PANTHER" id="PTHR24305">
    <property type="entry name" value="CYTOCHROME P450"/>
    <property type="match status" value="1"/>
</dbReference>
<dbReference type="EMBL" id="LCZI01000059">
    <property type="protein sequence ID" value="KKZ68739.1"/>
    <property type="molecule type" value="Genomic_DNA"/>
</dbReference>
<evidence type="ECO:0000256" key="3">
    <source>
        <dbReference type="ARBA" id="ARBA00022723"/>
    </source>
</evidence>